<proteinExistence type="predicted"/>
<evidence type="ECO:0000313" key="2">
    <source>
        <dbReference type="EMBL" id="MFD1630338.1"/>
    </source>
</evidence>
<reference evidence="3" key="1">
    <citation type="journal article" date="2019" name="Int. J. Syst. Evol. Microbiol.">
        <title>The Global Catalogue of Microorganisms (GCM) 10K type strain sequencing project: providing services to taxonomists for standard genome sequencing and annotation.</title>
        <authorList>
            <consortium name="The Broad Institute Genomics Platform"/>
            <consortium name="The Broad Institute Genome Sequencing Center for Infectious Disease"/>
            <person name="Wu L."/>
            <person name="Ma J."/>
        </authorList>
    </citation>
    <scope>NUCLEOTIDE SEQUENCE [LARGE SCALE GENOMIC DNA]</scope>
    <source>
        <strain evidence="3">CCUG 53762</strain>
    </source>
</reference>
<sequence length="325" mass="37239">MWLHKLKRVFYNVFVLILFFANLSAQAQGFRNEINLISDNDAYLAIAQDRYYTNGLFLSFRKAKQNPVATNGNKVLKKIWGISIGQKMFNPYSGFIPYKGAIDRPFAGYLFGSYNHQWLYKNESSLQVEIQMGTIGKYSLGEQGQKFIHKTFRFYEINGWKYQIHDNFGINVVTSYQHKIFRNKAQNIDLSMPLSIRLGNFFTGTNAALLFRWGKINKLNNSIATKSNLSYLNTNKTVNHEFFFYMKPAIDAVAYDSTISGSLMGSDKKEVTFDSTPLVLSNEVGFAFSKNRINLGFALLFKTKEIESTAKPHQYGSITLGYQFN</sequence>
<evidence type="ECO:0000313" key="3">
    <source>
        <dbReference type="Proteomes" id="UP001597118"/>
    </source>
</evidence>
<gene>
    <name evidence="2" type="ORF">ACFSAH_10645</name>
</gene>
<keyword evidence="3" id="KW-1185">Reference proteome</keyword>
<organism evidence="2 3">
    <name type="scientific">Pseudopedobacter beijingensis</name>
    <dbReference type="NCBI Taxonomy" id="1207056"/>
    <lineage>
        <taxon>Bacteria</taxon>
        <taxon>Pseudomonadati</taxon>
        <taxon>Bacteroidota</taxon>
        <taxon>Sphingobacteriia</taxon>
        <taxon>Sphingobacteriales</taxon>
        <taxon>Sphingobacteriaceae</taxon>
        <taxon>Pseudopedobacter</taxon>
    </lineage>
</organism>
<evidence type="ECO:0000256" key="1">
    <source>
        <dbReference type="SAM" id="SignalP"/>
    </source>
</evidence>
<dbReference type="EMBL" id="JBHUDG010000015">
    <property type="protein sequence ID" value="MFD1630338.1"/>
    <property type="molecule type" value="Genomic_DNA"/>
</dbReference>
<dbReference type="RefSeq" id="WP_379662713.1">
    <property type="nucleotide sequence ID" value="NZ_JBHUDG010000015.1"/>
</dbReference>
<dbReference type="Proteomes" id="UP001597118">
    <property type="component" value="Unassembled WGS sequence"/>
</dbReference>
<comment type="caution">
    <text evidence="2">The sequence shown here is derived from an EMBL/GenBank/DDBJ whole genome shotgun (WGS) entry which is preliminary data.</text>
</comment>
<feature type="chain" id="PRO_5046322580" evidence="1">
    <location>
        <begin position="28"/>
        <end position="325"/>
    </location>
</feature>
<keyword evidence="1" id="KW-0732">Signal</keyword>
<name>A0ABW4IDM1_9SPHI</name>
<accession>A0ABW4IDM1</accession>
<protein>
    <submittedName>
        <fullName evidence="2">Lipid A deacylase LpxR family protein</fullName>
    </submittedName>
</protein>
<feature type="signal peptide" evidence="1">
    <location>
        <begin position="1"/>
        <end position="27"/>
    </location>
</feature>
<dbReference type="Gene3D" id="2.40.128.140">
    <property type="entry name" value="Outer membrane protein"/>
    <property type="match status" value="1"/>
</dbReference>
<dbReference type="Pfam" id="PF09982">
    <property type="entry name" value="LpxR"/>
    <property type="match status" value="1"/>
</dbReference>
<dbReference type="InterPro" id="IPR018707">
    <property type="entry name" value="LpxR"/>
</dbReference>
<dbReference type="InterPro" id="IPR037107">
    <property type="entry name" value="Put_OMP_sf"/>
</dbReference>